<keyword evidence="4 7" id="KW-0472">Membrane</keyword>
<dbReference type="InterPro" id="IPR051921">
    <property type="entry name" value="ABC_osmolyte_uptake_ATP-bind"/>
</dbReference>
<dbReference type="EC" id="7.6.2.9" evidence="7"/>
<proteinExistence type="inferred from homology"/>
<evidence type="ECO:0000256" key="6">
    <source>
        <dbReference type="ARBA" id="ARBA00022840"/>
    </source>
</evidence>
<comment type="subunit">
    <text evidence="7">The complex is probably composed of two ATP-binding proteins, two transmembrane proteins and a solute-binding protein.</text>
</comment>
<dbReference type="Gene3D" id="3.40.50.300">
    <property type="entry name" value="P-loop containing nucleotide triphosphate hydrolases"/>
    <property type="match status" value="1"/>
</dbReference>
<keyword evidence="3" id="KW-1003">Cell membrane</keyword>
<organism evidence="9 10">
    <name type="scientific">Pandoraea capi</name>
    <dbReference type="NCBI Taxonomy" id="2508286"/>
    <lineage>
        <taxon>Bacteria</taxon>
        <taxon>Pseudomonadati</taxon>
        <taxon>Pseudomonadota</taxon>
        <taxon>Betaproteobacteria</taxon>
        <taxon>Burkholderiales</taxon>
        <taxon>Burkholderiaceae</taxon>
        <taxon>Pandoraea</taxon>
    </lineage>
</organism>
<reference evidence="9 10" key="1">
    <citation type="submission" date="2019-08" db="EMBL/GenBank/DDBJ databases">
        <authorList>
            <person name="Peeters C."/>
        </authorList>
    </citation>
    <scope>NUCLEOTIDE SEQUENCE [LARGE SCALE GENOMIC DNA]</scope>
    <source>
        <strain evidence="9 10">LMG 20602</strain>
    </source>
</reference>
<evidence type="ECO:0000256" key="7">
    <source>
        <dbReference type="RuleBase" id="RU369116"/>
    </source>
</evidence>
<evidence type="ECO:0000256" key="3">
    <source>
        <dbReference type="ARBA" id="ARBA00022475"/>
    </source>
</evidence>
<dbReference type="PANTHER" id="PTHR43869">
    <property type="entry name" value="GLYCINE BETAINE/PROLINE BETAINE TRANSPORT SYSTEM ATP-BINDING PROTEIN PROV"/>
    <property type="match status" value="1"/>
</dbReference>
<name>A0ABY6WBS5_9BURK</name>
<keyword evidence="4 7" id="KW-0997">Cell inner membrane</keyword>
<protein>
    <recommendedName>
        <fullName evidence="7">Quaternary amine transport ATP-binding protein</fullName>
        <ecNumber evidence="7">7.6.2.9</ecNumber>
    </recommendedName>
</protein>
<keyword evidence="5 7" id="KW-0547">Nucleotide-binding</keyword>
<evidence type="ECO:0000256" key="5">
    <source>
        <dbReference type="ARBA" id="ARBA00022741"/>
    </source>
</evidence>
<comment type="subcellular location">
    <subcellularLocation>
        <location evidence="7">Cell inner membrane</location>
        <topology evidence="7">Peripheral membrane protein</topology>
    </subcellularLocation>
</comment>
<evidence type="ECO:0000256" key="2">
    <source>
        <dbReference type="ARBA" id="ARBA00022448"/>
    </source>
</evidence>
<dbReference type="NCBIfam" id="TIGR01186">
    <property type="entry name" value="proV"/>
    <property type="match status" value="1"/>
</dbReference>
<dbReference type="PROSITE" id="PS50893">
    <property type="entry name" value="ABC_TRANSPORTER_2"/>
    <property type="match status" value="1"/>
</dbReference>
<dbReference type="Pfam" id="PF00005">
    <property type="entry name" value="ABC_tran"/>
    <property type="match status" value="1"/>
</dbReference>
<dbReference type="PROSITE" id="PS00211">
    <property type="entry name" value="ABC_TRANSPORTER_1"/>
    <property type="match status" value="1"/>
</dbReference>
<evidence type="ECO:0000313" key="9">
    <source>
        <dbReference type="EMBL" id="VVE53352.1"/>
    </source>
</evidence>
<dbReference type="EMBL" id="CABPRV010000016">
    <property type="protein sequence ID" value="VVE53352.1"/>
    <property type="molecule type" value="Genomic_DNA"/>
</dbReference>
<dbReference type="Proteomes" id="UP000366065">
    <property type="component" value="Unassembled WGS sequence"/>
</dbReference>
<accession>A0ABY6WBS5</accession>
<dbReference type="SUPFAM" id="SSF52540">
    <property type="entry name" value="P-loop containing nucleoside triphosphate hydrolases"/>
    <property type="match status" value="1"/>
</dbReference>
<dbReference type="RefSeq" id="WP_150723352.1">
    <property type="nucleotide sequence ID" value="NZ_CABPRV010000016.1"/>
</dbReference>
<dbReference type="InterPro" id="IPR017871">
    <property type="entry name" value="ABC_transporter-like_CS"/>
</dbReference>
<keyword evidence="10" id="KW-1185">Reference proteome</keyword>
<feature type="domain" description="ABC transporter" evidence="8">
    <location>
        <begin position="29"/>
        <end position="265"/>
    </location>
</feature>
<dbReference type="PANTHER" id="PTHR43869:SF1">
    <property type="entry name" value="GLYCINE BETAINE_PROLINE BETAINE TRANSPORT SYSTEM ATP-BINDING PROTEIN PROV"/>
    <property type="match status" value="1"/>
</dbReference>
<gene>
    <name evidence="9" type="ORF">PCA20602_04862</name>
</gene>
<comment type="caution">
    <text evidence="9">The sequence shown here is derived from an EMBL/GenBank/DDBJ whole genome shotgun (WGS) entry which is preliminary data.</text>
</comment>
<comment type="similarity">
    <text evidence="1 7">Belongs to the ABC transporter superfamily.</text>
</comment>
<dbReference type="InterPro" id="IPR027417">
    <property type="entry name" value="P-loop_NTPase"/>
</dbReference>
<dbReference type="InterPro" id="IPR003439">
    <property type="entry name" value="ABC_transporter-like_ATP-bd"/>
</dbReference>
<dbReference type="InterPro" id="IPR005892">
    <property type="entry name" value="Gly-betaine_transp_ATP-bd"/>
</dbReference>
<evidence type="ECO:0000259" key="8">
    <source>
        <dbReference type="PROSITE" id="PS50893"/>
    </source>
</evidence>
<evidence type="ECO:0000256" key="4">
    <source>
        <dbReference type="ARBA" id="ARBA00022519"/>
    </source>
</evidence>
<dbReference type="InterPro" id="IPR003593">
    <property type="entry name" value="AAA+_ATPase"/>
</dbReference>
<evidence type="ECO:0000256" key="1">
    <source>
        <dbReference type="ARBA" id="ARBA00005417"/>
    </source>
</evidence>
<keyword evidence="2 7" id="KW-0813">Transport</keyword>
<dbReference type="SMART" id="SM00382">
    <property type="entry name" value="AAA"/>
    <property type="match status" value="1"/>
</dbReference>
<keyword evidence="6 7" id="KW-0067">ATP-binding</keyword>
<sequence>MTDRLRIENLYKVFADKPARALAMLRDGKRKSDVLETLGQVVGLDDVSLTVPSGAIYMIMGLSGSGKSTLARCINRLNEPSDGRILLDGDDICALDERRLRDVRRNRISMVFQHFALLPNRRVIENVEFGLKLRGMPAAERRRRAEEVLSVVGLARWAYHMPHELSGGMRQRVGLARALATEADVLIMDEAFSALDPLIRTEMQDELLRLQHTLNKTILFITHDFQEALKLGTRIAIMADGRLVREGTPQQIVLEPGSDYVAAFTRDVDRARLFDARSVMAPVPAVLAQCDHRLPCVPAGMRLVDVAARFTAEETMGVTDDDGKLIGVLDVGQLLARIGTTGTAGAMAGVGEHHA</sequence>
<comment type="catalytic activity">
    <reaction evidence="7">
        <text>a quaternary ammonium(out) + ATP + H2O = a quaternary ammonium(in) + ADP + phosphate + H(+)</text>
        <dbReference type="Rhea" id="RHEA:11036"/>
        <dbReference type="ChEBI" id="CHEBI:15377"/>
        <dbReference type="ChEBI" id="CHEBI:15378"/>
        <dbReference type="ChEBI" id="CHEBI:30616"/>
        <dbReference type="ChEBI" id="CHEBI:35267"/>
        <dbReference type="ChEBI" id="CHEBI:43474"/>
        <dbReference type="ChEBI" id="CHEBI:456216"/>
    </reaction>
</comment>
<evidence type="ECO:0000313" key="10">
    <source>
        <dbReference type="Proteomes" id="UP000366065"/>
    </source>
</evidence>
<dbReference type="GO" id="GO:0005524">
    <property type="term" value="F:ATP binding"/>
    <property type="evidence" value="ECO:0007669"/>
    <property type="project" value="UniProtKB-KW"/>
</dbReference>